<dbReference type="InterPro" id="IPR036291">
    <property type="entry name" value="NAD(P)-bd_dom_sf"/>
</dbReference>
<reference evidence="11" key="1">
    <citation type="submission" date="2018-10" db="EMBL/GenBank/DDBJ databases">
        <title>Transcriptome assembly of Aceria tosichella (Wheat curl mite) Type 2.</title>
        <authorList>
            <person name="Scully E.D."/>
            <person name="Geib S.M."/>
            <person name="Palmer N.A."/>
            <person name="Gupta A.K."/>
            <person name="Sarath G."/>
            <person name="Tatineni S."/>
        </authorList>
    </citation>
    <scope>NUCLEOTIDE SEQUENCE</scope>
    <source>
        <strain evidence="11">LincolnNE</strain>
    </source>
</reference>
<dbReference type="PANTHER" id="PTHR43161">
    <property type="entry name" value="SORBITOL DEHYDROGENASE"/>
    <property type="match status" value="1"/>
</dbReference>
<dbReference type="Gene3D" id="3.40.50.720">
    <property type="entry name" value="NAD(P)-binding Rossmann-like Domain"/>
    <property type="match status" value="1"/>
</dbReference>
<dbReference type="Pfam" id="PF00107">
    <property type="entry name" value="ADH_zinc_N"/>
    <property type="match status" value="1"/>
</dbReference>
<evidence type="ECO:0000256" key="9">
    <source>
        <dbReference type="SAM" id="MobiDB-lite"/>
    </source>
</evidence>
<dbReference type="CDD" id="cd05285">
    <property type="entry name" value="sorbitol_DH"/>
    <property type="match status" value="1"/>
</dbReference>
<name>A0A6G1SDV4_9ACAR</name>
<dbReference type="GO" id="GO:0003939">
    <property type="term" value="F:L-iditol 2-dehydrogenase (NAD+) activity"/>
    <property type="evidence" value="ECO:0007669"/>
    <property type="project" value="TreeGrafter"/>
</dbReference>
<dbReference type="EMBL" id="GGYP01003329">
    <property type="protein sequence ID" value="MDE48100.1"/>
    <property type="molecule type" value="Transcribed_RNA"/>
</dbReference>
<dbReference type="GO" id="GO:0006062">
    <property type="term" value="P:sorbitol catabolic process"/>
    <property type="evidence" value="ECO:0007669"/>
    <property type="project" value="TreeGrafter"/>
</dbReference>
<evidence type="ECO:0000256" key="7">
    <source>
        <dbReference type="ARBA" id="ARBA00026132"/>
    </source>
</evidence>
<evidence type="ECO:0000256" key="8">
    <source>
        <dbReference type="ARBA" id="ARBA00032485"/>
    </source>
</evidence>
<keyword evidence="4" id="KW-0862">Zinc</keyword>
<evidence type="ECO:0000313" key="11">
    <source>
        <dbReference type="EMBL" id="MDE48100.1"/>
    </source>
</evidence>
<protein>
    <recommendedName>
        <fullName evidence="7">Sorbitol dehydrogenase</fullName>
    </recommendedName>
    <alternativeName>
        <fullName evidence="8">Polyol dehydrogenase</fullName>
    </alternativeName>
</protein>
<dbReference type="FunFam" id="3.40.50.720:FF:000068">
    <property type="entry name" value="Sorbitol dehydrogenase"/>
    <property type="match status" value="1"/>
</dbReference>
<dbReference type="InterPro" id="IPR013154">
    <property type="entry name" value="ADH-like_N"/>
</dbReference>
<dbReference type="AlphaFoldDB" id="A0A6G1SDV4"/>
<evidence type="ECO:0000256" key="1">
    <source>
        <dbReference type="ARBA" id="ARBA00001947"/>
    </source>
</evidence>
<feature type="domain" description="Enoyl reductase (ER)" evidence="10">
    <location>
        <begin position="54"/>
        <end position="401"/>
    </location>
</feature>
<keyword evidence="3" id="KW-0479">Metal-binding</keyword>
<dbReference type="GO" id="GO:0046872">
    <property type="term" value="F:metal ion binding"/>
    <property type="evidence" value="ECO:0007669"/>
    <property type="project" value="UniProtKB-KW"/>
</dbReference>
<accession>A0A6G1SDV4</accession>
<comment type="similarity">
    <text evidence="2">Belongs to the zinc-containing alcohol dehydrogenase family.</text>
</comment>
<dbReference type="SUPFAM" id="SSF51735">
    <property type="entry name" value="NAD(P)-binding Rossmann-fold domains"/>
    <property type="match status" value="1"/>
</dbReference>
<dbReference type="SMART" id="SM00829">
    <property type="entry name" value="PKS_ER"/>
    <property type="match status" value="1"/>
</dbReference>
<proteinExistence type="inferred from homology"/>
<dbReference type="Pfam" id="PF08240">
    <property type="entry name" value="ADH_N"/>
    <property type="match status" value="1"/>
</dbReference>
<evidence type="ECO:0000256" key="5">
    <source>
        <dbReference type="ARBA" id="ARBA00023002"/>
    </source>
</evidence>
<keyword evidence="6" id="KW-0520">NAD</keyword>
<dbReference type="InterPro" id="IPR013149">
    <property type="entry name" value="ADH-like_C"/>
</dbReference>
<organism evidence="11">
    <name type="scientific">Aceria tosichella</name>
    <name type="common">wheat curl mite</name>
    <dbReference type="NCBI Taxonomy" id="561515"/>
    <lineage>
        <taxon>Eukaryota</taxon>
        <taxon>Metazoa</taxon>
        <taxon>Ecdysozoa</taxon>
        <taxon>Arthropoda</taxon>
        <taxon>Chelicerata</taxon>
        <taxon>Arachnida</taxon>
        <taxon>Acari</taxon>
        <taxon>Acariformes</taxon>
        <taxon>Trombidiformes</taxon>
        <taxon>Prostigmata</taxon>
        <taxon>Eupodina</taxon>
        <taxon>Eriophyoidea</taxon>
        <taxon>Eriophyidae</taxon>
        <taxon>Eriophyinae</taxon>
        <taxon>Aceriini</taxon>
        <taxon>Aceria</taxon>
    </lineage>
</organism>
<evidence type="ECO:0000256" key="4">
    <source>
        <dbReference type="ARBA" id="ARBA00022833"/>
    </source>
</evidence>
<comment type="cofactor">
    <cofactor evidence="1">
        <name>Zn(2+)</name>
        <dbReference type="ChEBI" id="CHEBI:29105"/>
    </cofactor>
</comment>
<evidence type="ECO:0000256" key="2">
    <source>
        <dbReference type="ARBA" id="ARBA00008072"/>
    </source>
</evidence>
<dbReference type="PANTHER" id="PTHR43161:SF9">
    <property type="entry name" value="SORBITOL DEHYDROGENASE"/>
    <property type="match status" value="1"/>
</dbReference>
<dbReference type="InterPro" id="IPR011032">
    <property type="entry name" value="GroES-like_sf"/>
</dbReference>
<dbReference type="Gene3D" id="3.90.180.10">
    <property type="entry name" value="Medium-chain alcohol dehydrogenases, catalytic domain"/>
    <property type="match status" value="1"/>
</dbReference>
<sequence length="411" mass="44393">MAPTAAPQREAQKTTPTTNGIKSPKSINKADILVAHPLDQPQQRCNLTLVLHEKNKMELEQRPLPPRPRGNEVTLATHTVGICGSDVKYWKDGKIGNFILKKPMVLGHETSAIVMEVGDDVKGLVPGDKVAVEVGLPCSICSLCKTGKYNLCTQMAFAATPPYDGTLTRYFNHPADFCFKLPERVSLEEGALLEPLAVAVHACQRAPINLNDIVLVCGAGAVGLLSMLSAKAFGASHVIITDISPNRLQFARQLGASATYLCERGTSLEQMSNELRDIVSKLKPAVTAQDGPDSVGVNVALECSGAESSLNLAMQTVAVGGTIVCVGCQPDKVTVSLNQAITQEIDIKGVFRYRNCYPLALSLVESGRINLRPLVTHRFRLEDAIQAFETCSRGEGVKIMIQCMEDKKNNE</sequence>
<evidence type="ECO:0000259" key="10">
    <source>
        <dbReference type="SMART" id="SM00829"/>
    </source>
</evidence>
<dbReference type="SUPFAM" id="SSF50129">
    <property type="entry name" value="GroES-like"/>
    <property type="match status" value="1"/>
</dbReference>
<keyword evidence="5" id="KW-0560">Oxidoreductase</keyword>
<evidence type="ECO:0000256" key="3">
    <source>
        <dbReference type="ARBA" id="ARBA00022723"/>
    </source>
</evidence>
<dbReference type="InterPro" id="IPR045306">
    <property type="entry name" value="SDH-like"/>
</dbReference>
<feature type="region of interest" description="Disordered" evidence="9">
    <location>
        <begin position="1"/>
        <end position="25"/>
    </location>
</feature>
<evidence type="ECO:0000256" key="6">
    <source>
        <dbReference type="ARBA" id="ARBA00023027"/>
    </source>
</evidence>
<dbReference type="InterPro" id="IPR020843">
    <property type="entry name" value="ER"/>
</dbReference>
<gene>
    <name evidence="11" type="primary">SORD_1</name>
    <name evidence="11" type="ORF">g.15926</name>
</gene>